<reference evidence="1" key="1">
    <citation type="journal article" date="2014" name="Front. Microbiol.">
        <title>High frequency of phylogenetically diverse reductive dehalogenase-homologous genes in deep subseafloor sedimentary metagenomes.</title>
        <authorList>
            <person name="Kawai M."/>
            <person name="Futagami T."/>
            <person name="Toyoda A."/>
            <person name="Takaki Y."/>
            <person name="Nishi S."/>
            <person name="Hori S."/>
            <person name="Arai W."/>
            <person name="Tsubouchi T."/>
            <person name="Morono Y."/>
            <person name="Uchiyama I."/>
            <person name="Ito T."/>
            <person name="Fujiyama A."/>
            <person name="Inagaki F."/>
            <person name="Takami H."/>
        </authorList>
    </citation>
    <scope>NUCLEOTIDE SEQUENCE</scope>
    <source>
        <strain evidence="1">Expedition CK06-06</strain>
    </source>
</reference>
<evidence type="ECO:0000313" key="1">
    <source>
        <dbReference type="EMBL" id="GAH53030.1"/>
    </source>
</evidence>
<dbReference type="EMBL" id="BARU01018145">
    <property type="protein sequence ID" value="GAH53030.1"/>
    <property type="molecule type" value="Genomic_DNA"/>
</dbReference>
<dbReference type="AlphaFoldDB" id="X1H7L0"/>
<sequence length="210" mass="22740">MGEIFTVETRGIGKPDYSRKIHASRERAGLALEYNQALKNFFVIFTPFTSPFAWVRPPLAVGAGTHTAAVHATVMTNAIANFIPNELVGYTIHNVTDGSSGIIIANTAIMVTVAALTGGTTNQWNTNDVYSIGAHLVDVETNLDMPYTLPEGYTMSLMQDSFGFKEDSEVWVVIDTFATAQLCVSVSGLEVYRNRVSPFTSTSFDPTGAT</sequence>
<organism evidence="1">
    <name type="scientific">marine sediment metagenome</name>
    <dbReference type="NCBI Taxonomy" id="412755"/>
    <lineage>
        <taxon>unclassified sequences</taxon>
        <taxon>metagenomes</taxon>
        <taxon>ecological metagenomes</taxon>
    </lineage>
</organism>
<proteinExistence type="predicted"/>
<name>X1H7L0_9ZZZZ</name>
<accession>X1H7L0</accession>
<gene>
    <name evidence="1" type="ORF">S03H2_30021</name>
</gene>
<protein>
    <submittedName>
        <fullName evidence="1">Uncharacterized protein</fullName>
    </submittedName>
</protein>
<feature type="non-terminal residue" evidence="1">
    <location>
        <position position="210"/>
    </location>
</feature>
<comment type="caution">
    <text evidence="1">The sequence shown here is derived from an EMBL/GenBank/DDBJ whole genome shotgun (WGS) entry which is preliminary data.</text>
</comment>